<dbReference type="PIRSF" id="PIRSF000898">
    <property type="entry name" value="Acid_Ptase_5"/>
    <property type="match status" value="1"/>
</dbReference>
<dbReference type="InterPro" id="IPR004843">
    <property type="entry name" value="Calcineurin-like_PHP"/>
</dbReference>
<dbReference type="SUPFAM" id="SSF56300">
    <property type="entry name" value="Metallo-dependent phosphatases"/>
    <property type="match status" value="1"/>
</dbReference>
<dbReference type="EMBL" id="JBHSGN010000128">
    <property type="protein sequence ID" value="MFC4676274.1"/>
    <property type="molecule type" value="Genomic_DNA"/>
</dbReference>
<evidence type="ECO:0000256" key="3">
    <source>
        <dbReference type="ARBA" id="ARBA00022729"/>
    </source>
</evidence>
<dbReference type="PANTHER" id="PTHR10161">
    <property type="entry name" value="TARTRATE-RESISTANT ACID PHOSPHATASE TYPE 5"/>
    <property type="match status" value="1"/>
</dbReference>
<feature type="domain" description="Calcineurin-like phosphoesterase" evidence="7">
    <location>
        <begin position="33"/>
        <end position="243"/>
    </location>
</feature>
<comment type="caution">
    <text evidence="8">The sequence shown here is derived from an EMBL/GenBank/DDBJ whole genome shotgun (WGS) entry which is preliminary data.</text>
</comment>
<proteinExistence type="predicted"/>
<feature type="chain" id="PRO_5046477933" description="acid phosphatase" evidence="6">
    <location>
        <begin position="21"/>
        <end position="312"/>
    </location>
</feature>
<keyword evidence="3 6" id="KW-0732">Signal</keyword>
<dbReference type="Pfam" id="PF00149">
    <property type="entry name" value="Metallophos"/>
    <property type="match status" value="1"/>
</dbReference>
<dbReference type="InterPro" id="IPR024927">
    <property type="entry name" value="Acid_PPase"/>
</dbReference>
<reference evidence="9" key="1">
    <citation type="journal article" date="2019" name="Int. J. Syst. Evol. Microbiol.">
        <title>The Global Catalogue of Microorganisms (GCM) 10K type strain sequencing project: providing services to taxonomists for standard genome sequencing and annotation.</title>
        <authorList>
            <consortium name="The Broad Institute Genomics Platform"/>
            <consortium name="The Broad Institute Genome Sequencing Center for Infectious Disease"/>
            <person name="Wu L."/>
            <person name="Ma J."/>
        </authorList>
    </citation>
    <scope>NUCLEOTIDE SEQUENCE [LARGE SCALE GENOMIC DNA]</scope>
    <source>
        <strain evidence="9">CCUG 66188</strain>
    </source>
</reference>
<protein>
    <recommendedName>
        <fullName evidence="2 5">acid phosphatase</fullName>
        <ecNumber evidence="2 5">3.1.3.2</ecNumber>
    </recommendedName>
</protein>
<evidence type="ECO:0000313" key="8">
    <source>
        <dbReference type="EMBL" id="MFC4676274.1"/>
    </source>
</evidence>
<sequence>MKKLNSALLILFAFVVSIQAQVQSLPKLPKGLNFIVANDMGRQGYYEQKPIAKIMGEVAEQNSIEFVALAGDSHHYMGVASVSDPRWMTNFELIYDNPELQIPWNVILGNHEYKGNTQAVLDYTHISRRWNAPARYYSIEMKIGKGDDKCLFVYIDTPPLIDKYREEKDEYPDACKQDINEQLKWMESTLSKSDARWKFVIGHHPVYADTGKDISERSDMQKRIGGILENNAVDFYICGHIHNFQYIKPQGKKVNYIVNSAAALSRSVNPVDGTIFCNGDPGFSVFTVSKDAVEFYFINHKAEVIYSNKVVK</sequence>
<dbReference type="Gene3D" id="3.60.21.10">
    <property type="match status" value="1"/>
</dbReference>
<dbReference type="InterPro" id="IPR029052">
    <property type="entry name" value="Metallo-depent_PP-like"/>
</dbReference>
<name>A0ABV9L2N6_9BACT</name>
<keyword evidence="4 5" id="KW-0378">Hydrolase</keyword>
<keyword evidence="5" id="KW-0408">Iron</keyword>
<evidence type="ECO:0000256" key="4">
    <source>
        <dbReference type="ARBA" id="ARBA00022801"/>
    </source>
</evidence>
<dbReference type="PANTHER" id="PTHR10161:SF14">
    <property type="entry name" value="TARTRATE-RESISTANT ACID PHOSPHATASE TYPE 5"/>
    <property type="match status" value="1"/>
</dbReference>
<keyword evidence="9" id="KW-1185">Reference proteome</keyword>
<evidence type="ECO:0000256" key="6">
    <source>
        <dbReference type="SAM" id="SignalP"/>
    </source>
</evidence>
<evidence type="ECO:0000256" key="5">
    <source>
        <dbReference type="PIRNR" id="PIRNR000898"/>
    </source>
</evidence>
<evidence type="ECO:0000256" key="1">
    <source>
        <dbReference type="ARBA" id="ARBA00000032"/>
    </source>
</evidence>
<organism evidence="8 9">
    <name type="scientific">Dysgonomonas termitidis</name>
    <dbReference type="NCBI Taxonomy" id="1516126"/>
    <lineage>
        <taxon>Bacteria</taxon>
        <taxon>Pseudomonadati</taxon>
        <taxon>Bacteroidota</taxon>
        <taxon>Bacteroidia</taxon>
        <taxon>Bacteroidales</taxon>
        <taxon>Dysgonomonadaceae</taxon>
        <taxon>Dysgonomonas</taxon>
    </lineage>
</organism>
<feature type="signal peptide" evidence="6">
    <location>
        <begin position="1"/>
        <end position="20"/>
    </location>
</feature>
<dbReference type="EC" id="3.1.3.2" evidence="2 5"/>
<accession>A0ABV9L2N6</accession>
<dbReference type="InterPro" id="IPR051558">
    <property type="entry name" value="Metallophosphoesterase_PAP"/>
</dbReference>
<evidence type="ECO:0000313" key="9">
    <source>
        <dbReference type="Proteomes" id="UP001596023"/>
    </source>
</evidence>
<dbReference type="Proteomes" id="UP001596023">
    <property type="component" value="Unassembled WGS sequence"/>
</dbReference>
<evidence type="ECO:0000256" key="2">
    <source>
        <dbReference type="ARBA" id="ARBA00012646"/>
    </source>
</evidence>
<evidence type="ECO:0000259" key="7">
    <source>
        <dbReference type="Pfam" id="PF00149"/>
    </source>
</evidence>
<gene>
    <name evidence="8" type="ORF">ACFO6W_21550</name>
</gene>
<dbReference type="RefSeq" id="WP_380000337.1">
    <property type="nucleotide sequence ID" value="NZ_JBHSGN010000128.1"/>
</dbReference>
<comment type="catalytic activity">
    <reaction evidence="1 5">
        <text>a phosphate monoester + H2O = an alcohol + phosphate</text>
        <dbReference type="Rhea" id="RHEA:15017"/>
        <dbReference type="ChEBI" id="CHEBI:15377"/>
        <dbReference type="ChEBI" id="CHEBI:30879"/>
        <dbReference type="ChEBI" id="CHEBI:43474"/>
        <dbReference type="ChEBI" id="CHEBI:67140"/>
        <dbReference type="EC" id="3.1.3.2"/>
    </reaction>
</comment>